<sequence length="117" mass="12935">MQQSDGNQTPHRTEGIERDSMLAEGTSLSSSTTAHRKPALTEEEVDVLISRYLTSTILVIKYNFLLGGLSVTRPVSDVRDELLLSNVNVMDEVKLHNAVKDVMGPSKAKMKNRHTIA</sequence>
<feature type="compositionally biased region" description="Basic and acidic residues" evidence="1">
    <location>
        <begin position="11"/>
        <end position="21"/>
    </location>
</feature>
<proteinExistence type="predicted"/>
<name>A0A7S3GME6_9EUKA</name>
<feature type="compositionally biased region" description="Polar residues" evidence="1">
    <location>
        <begin position="1"/>
        <end position="10"/>
    </location>
</feature>
<dbReference type="EMBL" id="HBIB01050388">
    <property type="protein sequence ID" value="CAE0270936.1"/>
    <property type="molecule type" value="Transcribed_RNA"/>
</dbReference>
<gene>
    <name evidence="2" type="ORF">PBIL07802_LOCUS33291</name>
</gene>
<protein>
    <submittedName>
        <fullName evidence="2">Uncharacterized protein</fullName>
    </submittedName>
</protein>
<evidence type="ECO:0000313" key="2">
    <source>
        <dbReference type="EMBL" id="CAE0270936.1"/>
    </source>
</evidence>
<feature type="region of interest" description="Disordered" evidence="1">
    <location>
        <begin position="1"/>
        <end position="40"/>
    </location>
</feature>
<dbReference type="AlphaFoldDB" id="A0A7S3GME6"/>
<evidence type="ECO:0000256" key="1">
    <source>
        <dbReference type="SAM" id="MobiDB-lite"/>
    </source>
</evidence>
<organism evidence="2">
    <name type="scientific">Palpitomonas bilix</name>
    <dbReference type="NCBI Taxonomy" id="652834"/>
    <lineage>
        <taxon>Eukaryota</taxon>
        <taxon>Eukaryota incertae sedis</taxon>
    </lineage>
</organism>
<reference evidence="2" key="1">
    <citation type="submission" date="2021-01" db="EMBL/GenBank/DDBJ databases">
        <authorList>
            <person name="Corre E."/>
            <person name="Pelletier E."/>
            <person name="Niang G."/>
            <person name="Scheremetjew M."/>
            <person name="Finn R."/>
            <person name="Kale V."/>
            <person name="Holt S."/>
            <person name="Cochrane G."/>
            <person name="Meng A."/>
            <person name="Brown T."/>
            <person name="Cohen L."/>
        </authorList>
    </citation>
    <scope>NUCLEOTIDE SEQUENCE</scope>
    <source>
        <strain evidence="2">NIES-2562</strain>
    </source>
</reference>
<accession>A0A7S3GME6</accession>